<feature type="domain" description="Glucose-methanol-choline oxidoreductase C-terminal" evidence="3">
    <location>
        <begin position="92"/>
        <end position="118"/>
    </location>
</feature>
<dbReference type="KEGG" id="pter:C2L65_36685"/>
<comment type="similarity">
    <text evidence="1">Belongs to the GMC oxidoreductase family.</text>
</comment>
<organism evidence="4 5">
    <name type="scientific">Paraburkholderia terrae</name>
    <dbReference type="NCBI Taxonomy" id="311230"/>
    <lineage>
        <taxon>Bacteria</taxon>
        <taxon>Pseudomonadati</taxon>
        <taxon>Pseudomonadota</taxon>
        <taxon>Betaproteobacteria</taxon>
        <taxon>Burkholderiales</taxon>
        <taxon>Burkholderiaceae</taxon>
        <taxon>Paraburkholderia</taxon>
    </lineage>
</organism>
<feature type="region of interest" description="Disordered" evidence="2">
    <location>
        <begin position="60"/>
        <end position="84"/>
    </location>
</feature>
<dbReference type="EMBL" id="CP026113">
    <property type="protein sequence ID" value="AUT65113.1"/>
    <property type="molecule type" value="Genomic_DNA"/>
</dbReference>
<dbReference type="InterPro" id="IPR012132">
    <property type="entry name" value="GMC_OxRdtase"/>
</dbReference>
<dbReference type="PANTHER" id="PTHR11552:SF147">
    <property type="entry name" value="CHOLINE DEHYDROGENASE, MITOCHONDRIAL"/>
    <property type="match status" value="1"/>
</dbReference>
<evidence type="ECO:0000259" key="3">
    <source>
        <dbReference type="Pfam" id="PF05199"/>
    </source>
</evidence>
<name>A0A2I8EZT5_9BURK</name>
<dbReference type="AlphaFoldDB" id="A0A2I8EZT5"/>
<dbReference type="GO" id="GO:0016614">
    <property type="term" value="F:oxidoreductase activity, acting on CH-OH group of donors"/>
    <property type="evidence" value="ECO:0007669"/>
    <property type="project" value="InterPro"/>
</dbReference>
<dbReference type="Proteomes" id="UP000243502">
    <property type="component" value="Chromosome 3"/>
</dbReference>
<dbReference type="SUPFAM" id="SSF51905">
    <property type="entry name" value="FAD/NAD(P)-binding domain"/>
    <property type="match status" value="1"/>
</dbReference>
<evidence type="ECO:0000256" key="1">
    <source>
        <dbReference type="ARBA" id="ARBA00010790"/>
    </source>
</evidence>
<evidence type="ECO:0000313" key="4">
    <source>
        <dbReference type="EMBL" id="AUT65113.1"/>
    </source>
</evidence>
<dbReference type="Pfam" id="PF05199">
    <property type="entry name" value="GMC_oxred_C"/>
    <property type="match status" value="1"/>
</dbReference>
<evidence type="ECO:0000256" key="2">
    <source>
        <dbReference type="SAM" id="MobiDB-lite"/>
    </source>
</evidence>
<reference evidence="4 5" key="1">
    <citation type="submission" date="2018-01" db="EMBL/GenBank/DDBJ databases">
        <title>Species boundaries and ecological features among Paraburkholderia terrae DSMZ17804T, P. hospita DSMZ17164T and P. caribensis DSMZ13236T.</title>
        <authorList>
            <person name="Pratama A.A."/>
        </authorList>
    </citation>
    <scope>NUCLEOTIDE SEQUENCE [LARGE SCALE GENOMIC DNA]</scope>
    <source>
        <strain evidence="4 5">DSM 17804</strain>
    </source>
</reference>
<dbReference type="InterPro" id="IPR007867">
    <property type="entry name" value="GMC_OxRtase_C"/>
</dbReference>
<gene>
    <name evidence="4" type="ORF">C2L65_36685</name>
</gene>
<evidence type="ECO:0000313" key="5">
    <source>
        <dbReference type="Proteomes" id="UP000243502"/>
    </source>
</evidence>
<dbReference type="PANTHER" id="PTHR11552">
    <property type="entry name" value="GLUCOSE-METHANOL-CHOLINE GMC OXIDOREDUCTASE"/>
    <property type="match status" value="1"/>
</dbReference>
<dbReference type="Gene3D" id="3.50.50.60">
    <property type="entry name" value="FAD/NAD(P)-binding domain"/>
    <property type="match status" value="1"/>
</dbReference>
<proteinExistence type="inferred from homology"/>
<protein>
    <recommendedName>
        <fullName evidence="3">Glucose-methanol-choline oxidoreductase C-terminal domain-containing protein</fullName>
    </recommendedName>
</protein>
<sequence>MSREAQARVSRAINSKRAITKRTTKVWENVHGTLRLRDRRLRVGGVRACAPAVGRAVAARRVDRSGRGHAAGRRARRDSRQLSDARLLRRRAGLRVVDASLMPRLPSANTNIPTIMIAEKIADAMVKHRHATGATHAASLVSTP</sequence>
<dbReference type="GO" id="GO:0050660">
    <property type="term" value="F:flavin adenine dinucleotide binding"/>
    <property type="evidence" value="ECO:0007669"/>
    <property type="project" value="InterPro"/>
</dbReference>
<dbReference type="InterPro" id="IPR036188">
    <property type="entry name" value="FAD/NAD-bd_sf"/>
</dbReference>
<accession>A0A2I8EZT5</accession>